<evidence type="ECO:0000313" key="2">
    <source>
        <dbReference type="Proteomes" id="UP001482620"/>
    </source>
</evidence>
<organism evidence="1 2">
    <name type="scientific">Ilyodon furcidens</name>
    <name type="common">goldbreast splitfin</name>
    <dbReference type="NCBI Taxonomy" id="33524"/>
    <lineage>
        <taxon>Eukaryota</taxon>
        <taxon>Metazoa</taxon>
        <taxon>Chordata</taxon>
        <taxon>Craniata</taxon>
        <taxon>Vertebrata</taxon>
        <taxon>Euteleostomi</taxon>
        <taxon>Actinopterygii</taxon>
        <taxon>Neopterygii</taxon>
        <taxon>Teleostei</taxon>
        <taxon>Neoteleostei</taxon>
        <taxon>Acanthomorphata</taxon>
        <taxon>Ovalentaria</taxon>
        <taxon>Atherinomorphae</taxon>
        <taxon>Cyprinodontiformes</taxon>
        <taxon>Goodeidae</taxon>
        <taxon>Ilyodon</taxon>
    </lineage>
</organism>
<dbReference type="Proteomes" id="UP001482620">
    <property type="component" value="Unassembled WGS sequence"/>
</dbReference>
<protein>
    <submittedName>
        <fullName evidence="1">Uncharacterized protein</fullName>
    </submittedName>
</protein>
<sequence>MRSQKEMKKPQQLLFSLNKFLLCTNTETLQLLLMTMMMLCLRTEVCLADMTQRYLTAPCRQNIESQRRRITG</sequence>
<name>A0ABV0USM2_9TELE</name>
<evidence type="ECO:0000313" key="1">
    <source>
        <dbReference type="EMBL" id="MEQ2248207.1"/>
    </source>
</evidence>
<dbReference type="EMBL" id="JAHRIQ010082674">
    <property type="protein sequence ID" value="MEQ2248207.1"/>
    <property type="molecule type" value="Genomic_DNA"/>
</dbReference>
<comment type="caution">
    <text evidence="1">The sequence shown here is derived from an EMBL/GenBank/DDBJ whole genome shotgun (WGS) entry which is preliminary data.</text>
</comment>
<accession>A0ABV0USM2</accession>
<proteinExistence type="predicted"/>
<reference evidence="1 2" key="1">
    <citation type="submission" date="2021-06" db="EMBL/GenBank/DDBJ databases">
        <authorList>
            <person name="Palmer J.M."/>
        </authorList>
    </citation>
    <scope>NUCLEOTIDE SEQUENCE [LARGE SCALE GENOMIC DNA]</scope>
    <source>
        <strain evidence="2">if_2019</strain>
        <tissue evidence="1">Muscle</tissue>
    </source>
</reference>
<keyword evidence="2" id="KW-1185">Reference proteome</keyword>
<gene>
    <name evidence="1" type="ORF">ILYODFUR_017009</name>
</gene>